<dbReference type="InterPro" id="IPR000792">
    <property type="entry name" value="Tscrpt_reg_LuxR_C"/>
</dbReference>
<evidence type="ECO:0000259" key="7">
    <source>
        <dbReference type="PROSITE" id="PS50110"/>
    </source>
</evidence>
<dbReference type="PRINTS" id="PR00038">
    <property type="entry name" value="HTHLUXR"/>
</dbReference>
<evidence type="ECO:0000313" key="9">
    <source>
        <dbReference type="Proteomes" id="UP000650466"/>
    </source>
</evidence>
<comment type="caution">
    <text evidence="8">The sequence shown here is derived from an EMBL/GenBank/DDBJ whole genome shotgun (WGS) entry which is preliminary data.</text>
</comment>
<dbReference type="CDD" id="cd06170">
    <property type="entry name" value="LuxR_C_like"/>
    <property type="match status" value="1"/>
</dbReference>
<dbReference type="EMBL" id="JACVVD010000007">
    <property type="protein sequence ID" value="MBD0382527.1"/>
    <property type="molecule type" value="Genomic_DNA"/>
</dbReference>
<dbReference type="PROSITE" id="PS50043">
    <property type="entry name" value="HTH_LUXR_2"/>
    <property type="match status" value="1"/>
</dbReference>
<dbReference type="PANTHER" id="PTHR43214">
    <property type="entry name" value="TWO-COMPONENT RESPONSE REGULATOR"/>
    <property type="match status" value="1"/>
</dbReference>
<dbReference type="GO" id="GO:0003677">
    <property type="term" value="F:DNA binding"/>
    <property type="evidence" value="ECO:0007669"/>
    <property type="project" value="UniProtKB-KW"/>
</dbReference>
<dbReference type="InterPro" id="IPR016032">
    <property type="entry name" value="Sig_transdc_resp-reg_C-effctor"/>
</dbReference>
<feature type="modified residue" description="4-aspartylphosphate" evidence="5">
    <location>
        <position position="42"/>
    </location>
</feature>
<feature type="domain" description="Response regulatory" evidence="7">
    <location>
        <begin position="1"/>
        <end position="107"/>
    </location>
</feature>
<gene>
    <name evidence="8" type="ORF">ICC18_20625</name>
</gene>
<proteinExistence type="predicted"/>
<dbReference type="InterPro" id="IPR001789">
    <property type="entry name" value="Sig_transdc_resp-reg_receiver"/>
</dbReference>
<keyword evidence="3" id="KW-0238">DNA-binding</keyword>
<dbReference type="GO" id="GO:0006355">
    <property type="term" value="P:regulation of DNA-templated transcription"/>
    <property type="evidence" value="ECO:0007669"/>
    <property type="project" value="InterPro"/>
</dbReference>
<dbReference type="Pfam" id="PF00196">
    <property type="entry name" value="GerE"/>
    <property type="match status" value="1"/>
</dbReference>
<evidence type="ECO:0000259" key="6">
    <source>
        <dbReference type="PROSITE" id="PS50043"/>
    </source>
</evidence>
<accession>A0A926QLF3</accession>
<dbReference type="PANTHER" id="PTHR43214:SF43">
    <property type="entry name" value="TWO-COMPONENT RESPONSE REGULATOR"/>
    <property type="match status" value="1"/>
</dbReference>
<evidence type="ECO:0000256" key="4">
    <source>
        <dbReference type="ARBA" id="ARBA00023163"/>
    </source>
</evidence>
<evidence type="ECO:0000256" key="5">
    <source>
        <dbReference type="PROSITE-ProRule" id="PRU00169"/>
    </source>
</evidence>
<dbReference type="GO" id="GO:0000160">
    <property type="term" value="P:phosphorelay signal transduction system"/>
    <property type="evidence" value="ECO:0007669"/>
    <property type="project" value="InterPro"/>
</dbReference>
<evidence type="ECO:0000313" key="8">
    <source>
        <dbReference type="EMBL" id="MBD0382527.1"/>
    </source>
</evidence>
<keyword evidence="1 5" id="KW-0597">Phosphoprotein</keyword>
<keyword evidence="2" id="KW-0805">Transcription regulation</keyword>
<dbReference type="Gene3D" id="3.40.50.2300">
    <property type="match status" value="1"/>
</dbReference>
<dbReference type="InterPro" id="IPR058245">
    <property type="entry name" value="NreC/VraR/RcsB-like_REC"/>
</dbReference>
<dbReference type="Proteomes" id="UP000650466">
    <property type="component" value="Unassembled WGS sequence"/>
</dbReference>
<feature type="domain" description="HTH luxR-type" evidence="6">
    <location>
        <begin position="141"/>
        <end position="206"/>
    </location>
</feature>
<dbReference type="InterPro" id="IPR039420">
    <property type="entry name" value="WalR-like"/>
</dbReference>
<dbReference type="SUPFAM" id="SSF46894">
    <property type="entry name" value="C-terminal effector domain of the bipartite response regulators"/>
    <property type="match status" value="1"/>
</dbReference>
<sequence>MRDGLQTILSLQEDMHVVGMAKDGSEALLLVETLSPQVVLMDIQMPGMNGIECTKRIRAEYPGTIVLILTTFADDDYIIDALAGGATGFLLKDIPGEKLAQSIRDAVSGHFLLPSVIAAKLAARLSSASTTVQVMKSSARAKAEGIKWSEKELEVTSLMLEGKTNREIAAALFMSEGTIKNYVSGIYAKIGTNDRTVAIMTLRELNNG</sequence>
<dbReference type="AlphaFoldDB" id="A0A926QLF3"/>
<dbReference type="SMART" id="SM00448">
    <property type="entry name" value="REC"/>
    <property type="match status" value="1"/>
</dbReference>
<dbReference type="SMART" id="SM00421">
    <property type="entry name" value="HTH_LUXR"/>
    <property type="match status" value="1"/>
</dbReference>
<dbReference type="InterPro" id="IPR011006">
    <property type="entry name" value="CheY-like_superfamily"/>
</dbReference>
<protein>
    <submittedName>
        <fullName evidence="8">Response regulator transcription factor</fullName>
    </submittedName>
</protein>
<keyword evidence="9" id="KW-1185">Reference proteome</keyword>
<name>A0A926QLF3_9BACL</name>
<dbReference type="CDD" id="cd17535">
    <property type="entry name" value="REC_NarL-like"/>
    <property type="match status" value="1"/>
</dbReference>
<dbReference type="SUPFAM" id="SSF52172">
    <property type="entry name" value="CheY-like"/>
    <property type="match status" value="1"/>
</dbReference>
<evidence type="ECO:0000256" key="2">
    <source>
        <dbReference type="ARBA" id="ARBA00023015"/>
    </source>
</evidence>
<dbReference type="PROSITE" id="PS50110">
    <property type="entry name" value="RESPONSE_REGULATORY"/>
    <property type="match status" value="1"/>
</dbReference>
<keyword evidence="4" id="KW-0804">Transcription</keyword>
<dbReference type="Pfam" id="PF00072">
    <property type="entry name" value="Response_reg"/>
    <property type="match status" value="1"/>
</dbReference>
<evidence type="ECO:0000256" key="1">
    <source>
        <dbReference type="ARBA" id="ARBA00022553"/>
    </source>
</evidence>
<organism evidence="8 9">
    <name type="scientific">Paenibacillus sedimenti</name>
    <dbReference type="NCBI Taxonomy" id="2770274"/>
    <lineage>
        <taxon>Bacteria</taxon>
        <taxon>Bacillati</taxon>
        <taxon>Bacillota</taxon>
        <taxon>Bacilli</taxon>
        <taxon>Bacillales</taxon>
        <taxon>Paenibacillaceae</taxon>
        <taxon>Paenibacillus</taxon>
    </lineage>
</organism>
<evidence type="ECO:0000256" key="3">
    <source>
        <dbReference type="ARBA" id="ARBA00023125"/>
    </source>
</evidence>
<reference evidence="8" key="1">
    <citation type="submission" date="2020-09" db="EMBL/GenBank/DDBJ databases">
        <title>Draft Genome Sequence of Paenibacillus sp. WST5.</title>
        <authorList>
            <person name="Bao Z."/>
        </authorList>
    </citation>
    <scope>NUCLEOTIDE SEQUENCE</scope>
    <source>
        <strain evidence="8">WST5</strain>
    </source>
</reference>